<dbReference type="EMBL" id="CAJNOM010000253">
    <property type="protein sequence ID" value="CAF1287246.1"/>
    <property type="molecule type" value="Genomic_DNA"/>
</dbReference>
<evidence type="ECO:0000259" key="4">
    <source>
        <dbReference type="PROSITE" id="PS50026"/>
    </source>
</evidence>
<dbReference type="PROSITE" id="PS50026">
    <property type="entry name" value="EGF_3"/>
    <property type="match status" value="1"/>
</dbReference>
<comment type="caution">
    <text evidence="5">The sequence shown here is derived from an EMBL/GenBank/DDBJ whole genome shotgun (WGS) entry which is preliminary data.</text>
</comment>
<dbReference type="GO" id="GO:0038023">
    <property type="term" value="F:signaling receptor activity"/>
    <property type="evidence" value="ECO:0007669"/>
    <property type="project" value="InterPro"/>
</dbReference>
<feature type="region of interest" description="Disordered" evidence="2">
    <location>
        <begin position="635"/>
        <end position="662"/>
    </location>
</feature>
<feature type="transmembrane region" description="Helical" evidence="3">
    <location>
        <begin position="529"/>
        <end position="556"/>
    </location>
</feature>
<feature type="domain" description="EGF-like" evidence="4">
    <location>
        <begin position="154"/>
        <end position="191"/>
    </location>
</feature>
<evidence type="ECO:0000313" key="8">
    <source>
        <dbReference type="Proteomes" id="UP000663877"/>
    </source>
</evidence>
<feature type="transmembrane region" description="Helical" evidence="3">
    <location>
        <begin position="352"/>
        <end position="371"/>
    </location>
</feature>
<dbReference type="InterPro" id="IPR016187">
    <property type="entry name" value="CTDL_fold"/>
</dbReference>
<accession>A0A814U5B8</accession>
<evidence type="ECO:0000256" key="3">
    <source>
        <dbReference type="SAM" id="Phobius"/>
    </source>
</evidence>
<gene>
    <name evidence="5" type="ORF">BJG266_LOCUS25201</name>
    <name evidence="6" type="ORF">QVE165_LOCUS30484</name>
</gene>
<feature type="transmembrane region" description="Helical" evidence="3">
    <location>
        <begin position="197"/>
        <end position="218"/>
    </location>
</feature>
<dbReference type="InterPro" id="IPR016186">
    <property type="entry name" value="C-type_lectin-like/link_sf"/>
</dbReference>
<dbReference type="SUPFAM" id="SSF56436">
    <property type="entry name" value="C-type lectin-like"/>
    <property type="match status" value="1"/>
</dbReference>
<organism evidence="5 8">
    <name type="scientific">Adineta steineri</name>
    <dbReference type="NCBI Taxonomy" id="433720"/>
    <lineage>
        <taxon>Eukaryota</taxon>
        <taxon>Metazoa</taxon>
        <taxon>Spiralia</taxon>
        <taxon>Gnathifera</taxon>
        <taxon>Rotifera</taxon>
        <taxon>Eurotatoria</taxon>
        <taxon>Bdelloidea</taxon>
        <taxon>Adinetida</taxon>
        <taxon>Adinetidae</taxon>
        <taxon>Adineta</taxon>
    </lineage>
</organism>
<keyword evidence="3" id="KW-0812">Transmembrane</keyword>
<evidence type="ECO:0000313" key="5">
    <source>
        <dbReference type="EMBL" id="CAF1171105.1"/>
    </source>
</evidence>
<dbReference type="EMBL" id="CAJNOI010000190">
    <property type="protein sequence ID" value="CAF1171105.1"/>
    <property type="molecule type" value="Genomic_DNA"/>
</dbReference>
<reference evidence="5" key="1">
    <citation type="submission" date="2021-02" db="EMBL/GenBank/DDBJ databases">
        <authorList>
            <person name="Nowell W R."/>
        </authorList>
    </citation>
    <scope>NUCLEOTIDE SEQUENCE</scope>
</reference>
<dbReference type="Gene3D" id="3.10.100.10">
    <property type="entry name" value="Mannose-Binding Protein A, subunit A"/>
    <property type="match status" value="1"/>
</dbReference>
<comment type="caution">
    <text evidence="1">Lacks conserved residue(s) required for the propagation of feature annotation.</text>
</comment>
<keyword evidence="1" id="KW-1015">Disulfide bond</keyword>
<dbReference type="Proteomes" id="UP000663877">
    <property type="component" value="Unassembled WGS sequence"/>
</dbReference>
<evidence type="ECO:0000313" key="7">
    <source>
        <dbReference type="Proteomes" id="UP000663832"/>
    </source>
</evidence>
<feature type="disulfide bond" evidence="1">
    <location>
        <begin position="181"/>
        <end position="190"/>
    </location>
</feature>
<dbReference type="OrthoDB" id="10047291at2759"/>
<dbReference type="Proteomes" id="UP000663832">
    <property type="component" value="Unassembled WGS sequence"/>
</dbReference>
<keyword evidence="7" id="KW-1185">Reference proteome</keyword>
<keyword evidence="1" id="KW-0245">EGF-like domain</keyword>
<keyword evidence="3" id="KW-0472">Membrane</keyword>
<sequence>MGTNIGIQIRKLYEPQLYPNASVVPLFKRIFGKHTKEVCSVGFEANPIHSNYLKEFEKYCLKRKYRVKIYTSTAVINRFQCLEKWQRFGGSCYYPSNITSTATEANNTCNMAYSNNSQLMQIRHSIELYYAAHFLITNNLSELLIDISSHVLNVLDFCFNNNICGKHGRCINGLVGVKCSCYFWSDGLLCREISMKFIQIAIGLFIMLLLIVLTKQPIQQYQQRIMKKLFDPCKASSTVSDSIRDVTSKFMTDERSEDTSALERQCSDVRTGQPGDYLSPIEPFETTNRYETAALCGVIMVEMLMTLERFFIDLSELWNYGVLRLLFERSLLPFLYSIRYYPIFASLQQKNICVRFFAFLYMMGIIGYTIIRRSSCMDYLPLSKRFSIYDEVKHRMELGTWITIYGVLKNMPQFYLLSYISAELTVRFIYDSIYLNYMKKPSVKEPPMTPGIEFNIHKSTGVPPNFPNHDSGSSTYWSHIRKVVSKMYQWNPDFQFTTIATFAYTLAFVLIFYLTCVFTFQSIMGTSSMHFLIFCLKQIVDIGFHIAIISSAVRLIKGLAFNILLMPRIDCSYLGRTCEKYDAEFMAYISYLHMETTYRPQSKSSAQEENILVSYNDPNRSETEKSKQTFRLEYLSREDSDEEESSDQLASEAQHDMQSDTSSISLKYLRNEYLDTLEDSTLHMSNHVQQVLSDTQQLSTKSATKK</sequence>
<dbReference type="InterPro" id="IPR000742">
    <property type="entry name" value="EGF"/>
</dbReference>
<dbReference type="GO" id="GO:0034632">
    <property type="term" value="F:retinol transmembrane transporter activity"/>
    <property type="evidence" value="ECO:0007669"/>
    <property type="project" value="InterPro"/>
</dbReference>
<dbReference type="InterPro" id="IPR026612">
    <property type="entry name" value="STRA6-like"/>
</dbReference>
<dbReference type="PROSITE" id="PS00022">
    <property type="entry name" value="EGF_1"/>
    <property type="match status" value="1"/>
</dbReference>
<proteinExistence type="predicted"/>
<evidence type="ECO:0000256" key="2">
    <source>
        <dbReference type="SAM" id="MobiDB-lite"/>
    </source>
</evidence>
<dbReference type="Pfam" id="PF14752">
    <property type="entry name" value="RBP_receptor"/>
    <property type="match status" value="1"/>
</dbReference>
<evidence type="ECO:0000256" key="1">
    <source>
        <dbReference type="PROSITE-ProRule" id="PRU00076"/>
    </source>
</evidence>
<feature type="transmembrane region" description="Helical" evidence="3">
    <location>
        <begin position="496"/>
        <end position="523"/>
    </location>
</feature>
<dbReference type="CDD" id="cd00054">
    <property type="entry name" value="EGF_CA"/>
    <property type="match status" value="1"/>
</dbReference>
<keyword evidence="3" id="KW-1133">Transmembrane helix</keyword>
<evidence type="ECO:0000313" key="6">
    <source>
        <dbReference type="EMBL" id="CAF1287246.1"/>
    </source>
</evidence>
<protein>
    <recommendedName>
        <fullName evidence="4">EGF-like domain-containing protein</fullName>
    </recommendedName>
</protein>
<name>A0A814U5B8_9BILA</name>
<dbReference type="AlphaFoldDB" id="A0A814U5B8"/>